<dbReference type="GO" id="GO:0098797">
    <property type="term" value="C:plasma membrane protein complex"/>
    <property type="evidence" value="ECO:0007669"/>
    <property type="project" value="TreeGrafter"/>
</dbReference>
<evidence type="ECO:0000256" key="7">
    <source>
        <dbReference type="ARBA" id="ARBA00022927"/>
    </source>
</evidence>
<dbReference type="PANTHER" id="PTHR33446:SF2">
    <property type="entry name" value="PROTEIN TONB"/>
    <property type="match status" value="1"/>
</dbReference>
<dbReference type="InterPro" id="IPR006260">
    <property type="entry name" value="TonB/TolA_C"/>
</dbReference>
<dbReference type="PRINTS" id="PR01374">
    <property type="entry name" value="TONBPROTEIN"/>
</dbReference>
<keyword evidence="9 11" id="KW-0472">Membrane</keyword>
<evidence type="ECO:0000259" key="12">
    <source>
        <dbReference type="PROSITE" id="PS52015"/>
    </source>
</evidence>
<name>A0A445N1B5_9BACT</name>
<keyword evidence="6 11" id="KW-0812">Transmembrane</keyword>
<reference evidence="13" key="1">
    <citation type="submission" date="2018-01" db="EMBL/GenBank/DDBJ databases">
        <authorList>
            <person name="Regsiter A."/>
            <person name="William W."/>
        </authorList>
    </citation>
    <scope>NUCLEOTIDE SEQUENCE</scope>
    <source>
        <strain evidence="13">TRIP AH-1</strain>
    </source>
</reference>
<dbReference type="InterPro" id="IPR037682">
    <property type="entry name" value="TonB_C"/>
</dbReference>
<evidence type="ECO:0000256" key="6">
    <source>
        <dbReference type="ARBA" id="ARBA00022692"/>
    </source>
</evidence>
<feature type="region of interest" description="Disordered" evidence="10">
    <location>
        <begin position="86"/>
        <end position="117"/>
    </location>
</feature>
<gene>
    <name evidence="13" type="ORF">PITCH_A640038</name>
</gene>
<comment type="subcellular location">
    <subcellularLocation>
        <location evidence="1">Cell inner membrane</location>
        <topology evidence="1">Single-pass membrane protein</topology>
        <orientation evidence="1">Periplasmic side</orientation>
    </subcellularLocation>
</comment>
<evidence type="ECO:0000256" key="8">
    <source>
        <dbReference type="ARBA" id="ARBA00022989"/>
    </source>
</evidence>
<dbReference type="AlphaFoldDB" id="A0A445N1B5"/>
<evidence type="ECO:0000256" key="3">
    <source>
        <dbReference type="ARBA" id="ARBA00022448"/>
    </source>
</evidence>
<dbReference type="PANTHER" id="PTHR33446">
    <property type="entry name" value="PROTEIN TONB-RELATED"/>
    <property type="match status" value="1"/>
</dbReference>
<dbReference type="GO" id="GO:0055085">
    <property type="term" value="P:transmembrane transport"/>
    <property type="evidence" value="ECO:0007669"/>
    <property type="project" value="InterPro"/>
</dbReference>
<keyword evidence="3" id="KW-0813">Transport</keyword>
<dbReference type="GO" id="GO:0031992">
    <property type="term" value="F:energy transducer activity"/>
    <property type="evidence" value="ECO:0007669"/>
    <property type="project" value="InterPro"/>
</dbReference>
<dbReference type="Gene3D" id="3.30.1150.10">
    <property type="match status" value="1"/>
</dbReference>
<feature type="transmembrane region" description="Helical" evidence="11">
    <location>
        <begin position="13"/>
        <end position="33"/>
    </location>
</feature>
<feature type="compositionally biased region" description="Basic and acidic residues" evidence="10">
    <location>
        <begin position="95"/>
        <end position="104"/>
    </location>
</feature>
<comment type="similarity">
    <text evidence="2">Belongs to the TonB family.</text>
</comment>
<sequence length="231" mass="26054">MGDVTIKKSGPNWMLRILLCISLGIHLIILIHISGFYNWKSLHYIELELKDISKPWTRDILRPPQRLKSPPKAENPRVLKLTRIQPSQQAPPKIVHPDEPDSRIGESIPSPDVGETSNISVSQWQPDMFNDGAEVFSTAASYLEMVKLRIERHKRYPLMAQERQIQGRVPVSFVISPEGLAEDVKVITPQHELLDQAAIKAIQASSPFPRPPLTIFKGPVPVKVVVVFELT</sequence>
<evidence type="ECO:0000256" key="11">
    <source>
        <dbReference type="SAM" id="Phobius"/>
    </source>
</evidence>
<dbReference type="GO" id="GO:0015891">
    <property type="term" value="P:siderophore transport"/>
    <property type="evidence" value="ECO:0007669"/>
    <property type="project" value="InterPro"/>
</dbReference>
<accession>A0A445N1B5</accession>
<keyword evidence="5" id="KW-0997">Cell inner membrane</keyword>
<dbReference type="InterPro" id="IPR051045">
    <property type="entry name" value="TonB-dependent_transducer"/>
</dbReference>
<feature type="domain" description="TonB C-terminal" evidence="12">
    <location>
        <begin position="141"/>
        <end position="231"/>
    </location>
</feature>
<dbReference type="NCBIfam" id="TIGR01352">
    <property type="entry name" value="tonB_Cterm"/>
    <property type="match status" value="1"/>
</dbReference>
<dbReference type="EMBL" id="OJIN01000208">
    <property type="protein sequence ID" value="SPD75495.1"/>
    <property type="molecule type" value="Genomic_DNA"/>
</dbReference>
<dbReference type="Pfam" id="PF03544">
    <property type="entry name" value="TonB_C"/>
    <property type="match status" value="1"/>
</dbReference>
<keyword evidence="4" id="KW-1003">Cell membrane</keyword>
<evidence type="ECO:0000256" key="10">
    <source>
        <dbReference type="SAM" id="MobiDB-lite"/>
    </source>
</evidence>
<proteinExistence type="inferred from homology"/>
<organism evidence="13">
    <name type="scientific">uncultured Desulfobacterium sp</name>
    <dbReference type="NCBI Taxonomy" id="201089"/>
    <lineage>
        <taxon>Bacteria</taxon>
        <taxon>Pseudomonadati</taxon>
        <taxon>Thermodesulfobacteriota</taxon>
        <taxon>Desulfobacteria</taxon>
        <taxon>Desulfobacterales</taxon>
        <taxon>Desulfobacteriaceae</taxon>
        <taxon>Desulfobacterium</taxon>
        <taxon>environmental samples</taxon>
    </lineage>
</organism>
<evidence type="ECO:0000256" key="1">
    <source>
        <dbReference type="ARBA" id="ARBA00004383"/>
    </source>
</evidence>
<dbReference type="InterPro" id="IPR003538">
    <property type="entry name" value="TonB"/>
</dbReference>
<keyword evidence="7" id="KW-0653">Protein transport</keyword>
<evidence type="ECO:0000313" key="13">
    <source>
        <dbReference type="EMBL" id="SPD75495.1"/>
    </source>
</evidence>
<evidence type="ECO:0000256" key="9">
    <source>
        <dbReference type="ARBA" id="ARBA00023136"/>
    </source>
</evidence>
<dbReference type="PROSITE" id="PS52015">
    <property type="entry name" value="TONB_CTD"/>
    <property type="match status" value="1"/>
</dbReference>
<evidence type="ECO:0000256" key="2">
    <source>
        <dbReference type="ARBA" id="ARBA00006555"/>
    </source>
</evidence>
<protein>
    <recommendedName>
        <fullName evidence="12">TonB C-terminal domain-containing protein</fullName>
    </recommendedName>
</protein>
<dbReference type="GO" id="GO:0015031">
    <property type="term" value="P:protein transport"/>
    <property type="evidence" value="ECO:0007669"/>
    <property type="project" value="UniProtKB-KW"/>
</dbReference>
<evidence type="ECO:0000256" key="4">
    <source>
        <dbReference type="ARBA" id="ARBA00022475"/>
    </source>
</evidence>
<dbReference type="GO" id="GO:0030288">
    <property type="term" value="C:outer membrane-bounded periplasmic space"/>
    <property type="evidence" value="ECO:0007669"/>
    <property type="project" value="InterPro"/>
</dbReference>
<evidence type="ECO:0000256" key="5">
    <source>
        <dbReference type="ARBA" id="ARBA00022519"/>
    </source>
</evidence>
<dbReference type="SUPFAM" id="SSF74653">
    <property type="entry name" value="TolA/TonB C-terminal domain"/>
    <property type="match status" value="1"/>
</dbReference>
<keyword evidence="8 11" id="KW-1133">Transmembrane helix</keyword>